<evidence type="ECO:0000256" key="1">
    <source>
        <dbReference type="SAM" id="MobiDB-lite"/>
    </source>
</evidence>
<evidence type="ECO:0000313" key="3">
    <source>
        <dbReference type="Proteomes" id="UP000325598"/>
    </source>
</evidence>
<reference evidence="2 3" key="1">
    <citation type="submission" date="2019-10" db="EMBL/GenBank/DDBJ databases">
        <title>Whole genome shotgun sequence of Streptomyces angustmyceticus NBRC 3934.</title>
        <authorList>
            <person name="Hosoyama A."/>
            <person name="Ichikawa N."/>
            <person name="Kimura A."/>
            <person name="Kitahashi Y."/>
            <person name="Komaki H."/>
            <person name="Uohara A."/>
        </authorList>
    </citation>
    <scope>NUCLEOTIDE SEQUENCE [LARGE SCALE GENOMIC DNA]</scope>
    <source>
        <strain evidence="2 3">NBRC 3934</strain>
    </source>
</reference>
<feature type="region of interest" description="Disordered" evidence="1">
    <location>
        <begin position="1"/>
        <end position="86"/>
    </location>
</feature>
<evidence type="ECO:0000313" key="2">
    <source>
        <dbReference type="EMBL" id="GES32636.1"/>
    </source>
</evidence>
<sequence>MPDGAAGPEHGEAGAPRSRARTTSRAGARTGAPSVSPPAPVSPPDPDEGRARDAPGGEPAEEPREASAGGGVSFRWPIKTVQTHEG</sequence>
<dbReference type="AlphaFoldDB" id="A0A5J4LLZ5"/>
<dbReference type="EMBL" id="BLAG01000015">
    <property type="protein sequence ID" value="GES32636.1"/>
    <property type="molecule type" value="Genomic_DNA"/>
</dbReference>
<feature type="compositionally biased region" description="Basic and acidic residues" evidence="1">
    <location>
        <begin position="47"/>
        <end position="65"/>
    </location>
</feature>
<accession>A0A5J4LLZ5</accession>
<proteinExistence type="predicted"/>
<comment type="caution">
    <text evidence="2">The sequence shown here is derived from an EMBL/GenBank/DDBJ whole genome shotgun (WGS) entry which is preliminary data.</text>
</comment>
<name>A0A5J4LLZ5_9ACTN</name>
<gene>
    <name evidence="2" type="ORF">San01_51230</name>
</gene>
<protein>
    <submittedName>
        <fullName evidence="2">Uncharacterized protein</fullName>
    </submittedName>
</protein>
<organism evidence="2 3">
    <name type="scientific">Streptomyces angustmyceticus</name>
    <dbReference type="NCBI Taxonomy" id="285578"/>
    <lineage>
        <taxon>Bacteria</taxon>
        <taxon>Bacillati</taxon>
        <taxon>Actinomycetota</taxon>
        <taxon>Actinomycetes</taxon>
        <taxon>Kitasatosporales</taxon>
        <taxon>Streptomycetaceae</taxon>
        <taxon>Streptomyces</taxon>
    </lineage>
</organism>
<dbReference type="Proteomes" id="UP000325598">
    <property type="component" value="Unassembled WGS sequence"/>
</dbReference>
<feature type="compositionally biased region" description="Low complexity" evidence="1">
    <location>
        <begin position="1"/>
        <end position="34"/>
    </location>
</feature>
<keyword evidence="3" id="KW-1185">Reference proteome</keyword>
<feature type="compositionally biased region" description="Pro residues" evidence="1">
    <location>
        <begin position="35"/>
        <end position="44"/>
    </location>
</feature>